<dbReference type="EMBL" id="CADEAL010001289">
    <property type="protein sequence ID" value="CAB1430950.1"/>
    <property type="molecule type" value="Genomic_DNA"/>
</dbReference>
<organism evidence="1 2">
    <name type="scientific">Pleuronectes platessa</name>
    <name type="common">European plaice</name>
    <dbReference type="NCBI Taxonomy" id="8262"/>
    <lineage>
        <taxon>Eukaryota</taxon>
        <taxon>Metazoa</taxon>
        <taxon>Chordata</taxon>
        <taxon>Craniata</taxon>
        <taxon>Vertebrata</taxon>
        <taxon>Euteleostomi</taxon>
        <taxon>Actinopterygii</taxon>
        <taxon>Neopterygii</taxon>
        <taxon>Teleostei</taxon>
        <taxon>Neoteleostei</taxon>
        <taxon>Acanthomorphata</taxon>
        <taxon>Carangaria</taxon>
        <taxon>Pleuronectiformes</taxon>
        <taxon>Pleuronectoidei</taxon>
        <taxon>Pleuronectidae</taxon>
        <taxon>Pleuronectes</taxon>
    </lineage>
</organism>
<accession>A0A9N7YGT8</accession>
<comment type="caution">
    <text evidence="1">The sequence shown here is derived from an EMBL/GenBank/DDBJ whole genome shotgun (WGS) entry which is preliminary data.</text>
</comment>
<gene>
    <name evidence="1" type="ORF">PLEPLA_LOCUS18946</name>
</gene>
<evidence type="ECO:0000313" key="1">
    <source>
        <dbReference type="EMBL" id="CAB1430950.1"/>
    </source>
</evidence>
<reference evidence="1" key="1">
    <citation type="submission" date="2020-03" db="EMBL/GenBank/DDBJ databases">
        <authorList>
            <person name="Weist P."/>
        </authorList>
    </citation>
    <scope>NUCLEOTIDE SEQUENCE</scope>
</reference>
<keyword evidence="2" id="KW-1185">Reference proteome</keyword>
<name>A0A9N7YGT8_PLEPL</name>
<proteinExistence type="predicted"/>
<dbReference type="Proteomes" id="UP001153269">
    <property type="component" value="Unassembled WGS sequence"/>
</dbReference>
<sequence length="125" mass="13593">MENQREQQTETDTENVCEHWGRAANRQTAGPHQVSAVTQCGSPCCGSSDLLYATLTVGRGLSYGSGVTGNRIERNMTAGEKERDKAAAQRDGIREEEGRWCISTAAQIGDIAFVKDALIYINAEI</sequence>
<evidence type="ECO:0000313" key="2">
    <source>
        <dbReference type="Proteomes" id="UP001153269"/>
    </source>
</evidence>
<protein>
    <submittedName>
        <fullName evidence="1">Uncharacterized protein</fullName>
    </submittedName>
</protein>
<dbReference type="AlphaFoldDB" id="A0A9N7YGT8"/>